<dbReference type="InterPro" id="IPR050743">
    <property type="entry name" value="2-oxoacid_DH_E2_comp"/>
</dbReference>
<evidence type="ECO:0000256" key="1">
    <source>
        <dbReference type="ARBA" id="ARBA00001938"/>
    </source>
</evidence>
<dbReference type="PROSITE" id="PS00189">
    <property type="entry name" value="LIPOYL"/>
    <property type="match status" value="1"/>
</dbReference>
<feature type="region of interest" description="Disordered" evidence="8">
    <location>
        <begin position="166"/>
        <end position="189"/>
    </location>
</feature>
<evidence type="ECO:0000313" key="11">
    <source>
        <dbReference type="EMBL" id="MCY1077571.1"/>
    </source>
</evidence>
<evidence type="ECO:0000256" key="2">
    <source>
        <dbReference type="ARBA" id="ARBA00007317"/>
    </source>
</evidence>
<sequence>MAIFEFKLPDLGEGVQEGELVKWHVKPGDVVKQDQTLAEVMTDKATVTVPSPKAGRVVQTHGNEGDMAKVHQILVTMEIEGAAPVQASGHGAPAAHGAAAAPAATAAQATGPQAASKVLATPLTRRMAAEHGLNLAEISGSGPQGRVMKADVVAALEGGHSARNEVAPAAAPAQARPAAPSVAPGRGDERIPLRGLRKKIAEKMVRSKFTAPHFGFVEEVDCTELVALRKRLNDTLAAAGEKAKLSFLPFIIKATIAAMKKYPHLNANMDEAAQELVVRGEFNIGIAVATGEGLTVPVIKNADRLSLREMAEEVVRLSTAARDRKLKMDELTGGSFTITSLGQTGGIFATPIINHPEVAIMGIHRMRKRPVVDNNGQIVVREMMNVSISADHRVIDGQVAADFVYEVIKYLEHPDMLFLAMA</sequence>
<dbReference type="InterPro" id="IPR001078">
    <property type="entry name" value="2-oxoacid_DH_actylTfrase"/>
</dbReference>
<evidence type="ECO:0000256" key="7">
    <source>
        <dbReference type="RuleBase" id="RU003423"/>
    </source>
</evidence>
<dbReference type="SUPFAM" id="SSF51230">
    <property type="entry name" value="Single hybrid motif"/>
    <property type="match status" value="1"/>
</dbReference>
<dbReference type="InterPro" id="IPR004167">
    <property type="entry name" value="PSBD"/>
</dbReference>
<dbReference type="PROSITE" id="PS50968">
    <property type="entry name" value="BIOTINYL_LIPOYL"/>
    <property type="match status" value="1"/>
</dbReference>
<dbReference type="Gene3D" id="3.30.559.10">
    <property type="entry name" value="Chloramphenicol acetyltransferase-like domain"/>
    <property type="match status" value="1"/>
</dbReference>
<comment type="cofactor">
    <cofactor evidence="1 7">
        <name>(R)-lipoate</name>
        <dbReference type="ChEBI" id="CHEBI:83088"/>
    </cofactor>
</comment>
<evidence type="ECO:0000256" key="4">
    <source>
        <dbReference type="ARBA" id="ARBA00022679"/>
    </source>
</evidence>
<evidence type="ECO:0000259" key="10">
    <source>
        <dbReference type="PROSITE" id="PS51826"/>
    </source>
</evidence>
<keyword evidence="6 7" id="KW-0012">Acyltransferase</keyword>
<evidence type="ECO:0000256" key="8">
    <source>
        <dbReference type="SAM" id="MobiDB-lite"/>
    </source>
</evidence>
<proteinExistence type="inferred from homology"/>
<gene>
    <name evidence="11" type="ORF">OV287_24170</name>
</gene>
<dbReference type="Pfam" id="PF00198">
    <property type="entry name" value="2-oxoacid_dh"/>
    <property type="match status" value="1"/>
</dbReference>
<dbReference type="InterPro" id="IPR036625">
    <property type="entry name" value="E3-bd_dom_sf"/>
</dbReference>
<dbReference type="InterPro" id="IPR011053">
    <property type="entry name" value="Single_hybrid_motif"/>
</dbReference>
<evidence type="ECO:0000256" key="5">
    <source>
        <dbReference type="ARBA" id="ARBA00022823"/>
    </source>
</evidence>
<keyword evidence="5 7" id="KW-0450">Lipoyl</keyword>
<feature type="domain" description="Peripheral subunit-binding (PSBD)" evidence="10">
    <location>
        <begin position="119"/>
        <end position="156"/>
    </location>
</feature>
<protein>
    <recommendedName>
        <fullName evidence="7">Dihydrolipoamide acetyltransferase component of pyruvate dehydrogenase complex</fullName>
        <ecNumber evidence="7">2.3.1.-</ecNumber>
    </recommendedName>
</protein>
<feature type="compositionally biased region" description="Low complexity" evidence="8">
    <location>
        <begin position="167"/>
        <end position="184"/>
    </location>
</feature>
<comment type="subunit">
    <text evidence="3">Forms a 24-polypeptide structural core with octahedral symmetry.</text>
</comment>
<feature type="domain" description="Lipoyl-binding" evidence="9">
    <location>
        <begin position="3"/>
        <end position="78"/>
    </location>
</feature>
<dbReference type="Gene3D" id="2.40.50.100">
    <property type="match status" value="1"/>
</dbReference>
<dbReference type="InterPro" id="IPR003016">
    <property type="entry name" value="2-oxoA_DH_lipoyl-BS"/>
</dbReference>
<dbReference type="CDD" id="cd06849">
    <property type="entry name" value="lipoyl_domain"/>
    <property type="match status" value="1"/>
</dbReference>
<dbReference type="Pfam" id="PF02817">
    <property type="entry name" value="E3_binding"/>
    <property type="match status" value="1"/>
</dbReference>
<dbReference type="InterPro" id="IPR000089">
    <property type="entry name" value="Biotin_lipoyl"/>
</dbReference>
<dbReference type="PANTHER" id="PTHR43178:SF5">
    <property type="entry name" value="LIPOAMIDE ACYLTRANSFERASE COMPONENT OF BRANCHED-CHAIN ALPHA-KETO ACID DEHYDROGENASE COMPLEX, MITOCHONDRIAL"/>
    <property type="match status" value="1"/>
</dbReference>
<evidence type="ECO:0000259" key="9">
    <source>
        <dbReference type="PROSITE" id="PS50968"/>
    </source>
</evidence>
<dbReference type="EMBL" id="JAPNKA010000001">
    <property type="protein sequence ID" value="MCY1077571.1"/>
    <property type="molecule type" value="Genomic_DNA"/>
</dbReference>
<keyword evidence="4 7" id="KW-0808">Transferase</keyword>
<comment type="similarity">
    <text evidence="2 7">Belongs to the 2-oxoacid dehydrogenase family.</text>
</comment>
<dbReference type="InterPro" id="IPR023213">
    <property type="entry name" value="CAT-like_dom_sf"/>
</dbReference>
<evidence type="ECO:0000256" key="3">
    <source>
        <dbReference type="ARBA" id="ARBA00011484"/>
    </source>
</evidence>
<evidence type="ECO:0000256" key="6">
    <source>
        <dbReference type="ARBA" id="ARBA00023315"/>
    </source>
</evidence>
<dbReference type="RefSeq" id="WP_267536394.1">
    <property type="nucleotide sequence ID" value="NZ_JAPNKA010000001.1"/>
</dbReference>
<name>A0ABT4A8B8_9BACT</name>
<dbReference type="Pfam" id="PF00364">
    <property type="entry name" value="Biotin_lipoyl"/>
    <property type="match status" value="1"/>
</dbReference>
<dbReference type="SUPFAM" id="SSF52777">
    <property type="entry name" value="CoA-dependent acyltransferases"/>
    <property type="match status" value="1"/>
</dbReference>
<dbReference type="EC" id="2.3.1.-" evidence="7"/>
<dbReference type="Proteomes" id="UP001207654">
    <property type="component" value="Unassembled WGS sequence"/>
</dbReference>
<dbReference type="SUPFAM" id="SSF47005">
    <property type="entry name" value="Peripheral subunit-binding domain of 2-oxo acid dehydrogenase complex"/>
    <property type="match status" value="1"/>
</dbReference>
<reference evidence="11 12" key="1">
    <citation type="submission" date="2022-11" db="EMBL/GenBank/DDBJ databases">
        <title>Minimal conservation of predation-associated metabolite biosynthetic gene clusters underscores biosynthetic potential of Myxococcota including descriptions for ten novel species: Archangium lansinium sp. nov., Myxococcus landrumus sp. nov., Nannocystis bai.</title>
        <authorList>
            <person name="Ahearne A."/>
            <person name="Stevens C."/>
            <person name="Phillips K."/>
        </authorList>
    </citation>
    <scope>NUCLEOTIDE SEQUENCE [LARGE SCALE GENOMIC DNA]</scope>
    <source>
        <strain evidence="11 12">MIWBW</strain>
    </source>
</reference>
<organism evidence="11 12">
    <name type="scientific">Archangium lansingense</name>
    <dbReference type="NCBI Taxonomy" id="2995310"/>
    <lineage>
        <taxon>Bacteria</taxon>
        <taxon>Pseudomonadati</taxon>
        <taxon>Myxococcota</taxon>
        <taxon>Myxococcia</taxon>
        <taxon>Myxococcales</taxon>
        <taxon>Cystobacterineae</taxon>
        <taxon>Archangiaceae</taxon>
        <taxon>Archangium</taxon>
    </lineage>
</organism>
<dbReference type="PROSITE" id="PS51826">
    <property type="entry name" value="PSBD"/>
    <property type="match status" value="1"/>
</dbReference>
<accession>A0ABT4A8B8</accession>
<comment type="caution">
    <text evidence="11">The sequence shown here is derived from an EMBL/GenBank/DDBJ whole genome shotgun (WGS) entry which is preliminary data.</text>
</comment>
<keyword evidence="12" id="KW-1185">Reference proteome</keyword>
<dbReference type="Gene3D" id="4.10.320.10">
    <property type="entry name" value="E3-binding domain"/>
    <property type="match status" value="1"/>
</dbReference>
<dbReference type="PANTHER" id="PTHR43178">
    <property type="entry name" value="DIHYDROLIPOAMIDE ACETYLTRANSFERASE COMPONENT OF PYRUVATE DEHYDROGENASE COMPLEX"/>
    <property type="match status" value="1"/>
</dbReference>
<evidence type="ECO:0000313" key="12">
    <source>
        <dbReference type="Proteomes" id="UP001207654"/>
    </source>
</evidence>